<sequence>MTNSNYFASFLKKLACDISVTG</sequence>
<gene>
    <name evidence="1" type="ORF">PATL70BA_1421</name>
</gene>
<proteinExistence type="predicted"/>
<evidence type="ECO:0000313" key="1">
    <source>
        <dbReference type="EMBL" id="VDN47305.1"/>
    </source>
</evidence>
<dbReference type="EMBL" id="LR130778">
    <property type="protein sequence ID" value="VDN47305.1"/>
    <property type="molecule type" value="Genomic_DNA"/>
</dbReference>
<keyword evidence="2" id="KW-1185">Reference proteome</keyword>
<organism evidence="1 2">
    <name type="scientific">Petrocella atlantisensis</name>
    <dbReference type="NCBI Taxonomy" id="2173034"/>
    <lineage>
        <taxon>Bacteria</taxon>
        <taxon>Bacillati</taxon>
        <taxon>Bacillota</taxon>
        <taxon>Clostridia</taxon>
        <taxon>Lachnospirales</taxon>
        <taxon>Vallitaleaceae</taxon>
        <taxon>Petrocella</taxon>
    </lineage>
</organism>
<dbReference type="KEGG" id="cbar:PATL70BA_1421"/>
<protein>
    <submittedName>
        <fullName evidence="1">Uncharacterized protein</fullName>
    </submittedName>
</protein>
<evidence type="ECO:0000313" key="2">
    <source>
        <dbReference type="Proteomes" id="UP000279029"/>
    </source>
</evidence>
<accession>A0A3P7NWJ7</accession>
<reference evidence="1 2" key="1">
    <citation type="submission" date="2018-09" db="EMBL/GenBank/DDBJ databases">
        <authorList>
            <person name="Postec A."/>
        </authorList>
    </citation>
    <scope>NUCLEOTIDE SEQUENCE [LARGE SCALE GENOMIC DNA]</scope>
    <source>
        <strain evidence="1">70B-A</strain>
    </source>
</reference>
<dbReference type="AlphaFoldDB" id="A0A3P7NWJ7"/>
<name>A0A3P7NWJ7_9FIRM</name>
<dbReference type="Proteomes" id="UP000279029">
    <property type="component" value="Chromosome"/>
</dbReference>